<dbReference type="InterPro" id="IPR016155">
    <property type="entry name" value="Mopterin_synth/thiamin_S_b"/>
</dbReference>
<dbReference type="AlphaFoldDB" id="A0A2K2G105"/>
<evidence type="ECO:0000256" key="3">
    <source>
        <dbReference type="ARBA" id="ARBA00024247"/>
    </source>
</evidence>
<dbReference type="InterPro" id="IPR012675">
    <property type="entry name" value="Beta-grasp_dom_sf"/>
</dbReference>
<keyword evidence="1" id="KW-0547">Nucleotide-binding</keyword>
<comment type="similarity">
    <text evidence="2">Belongs to the MoaD family.</text>
</comment>
<dbReference type="Pfam" id="PF02597">
    <property type="entry name" value="ThiS"/>
    <property type="match status" value="1"/>
</dbReference>
<dbReference type="InterPro" id="IPR044672">
    <property type="entry name" value="MOCS2A"/>
</dbReference>
<dbReference type="Proteomes" id="UP000236327">
    <property type="component" value="Unassembled WGS sequence"/>
</dbReference>
<dbReference type="RefSeq" id="WP_103096033.1">
    <property type="nucleotide sequence ID" value="NZ_LYMM01000032.1"/>
</dbReference>
<dbReference type="Gene3D" id="3.10.20.30">
    <property type="match status" value="1"/>
</dbReference>
<dbReference type="EMBL" id="LYMM01000032">
    <property type="protein sequence ID" value="PNU04682.1"/>
    <property type="molecule type" value="Genomic_DNA"/>
</dbReference>
<proteinExistence type="inferred from homology"/>
<sequence>MAVKLVFLGRLEELAGTDSASLDAADGLGWAALLAHLTEHYAPELAQTVAGVRVKVALNGVLIADKGGIVLANGDELAFLPPVSGG</sequence>
<evidence type="ECO:0000313" key="4">
    <source>
        <dbReference type="EMBL" id="PNU04682.1"/>
    </source>
</evidence>
<reference evidence="4 5" key="1">
    <citation type="submission" date="2016-05" db="EMBL/GenBank/DDBJ databases">
        <title>Complete genome sequence of Novosphingobium guangzhouense SA925(T).</title>
        <authorList>
            <person name="Sha S."/>
        </authorList>
    </citation>
    <scope>NUCLEOTIDE SEQUENCE [LARGE SCALE GENOMIC DNA]</scope>
    <source>
        <strain evidence="4 5">SA925</strain>
    </source>
</reference>
<evidence type="ECO:0000256" key="1">
    <source>
        <dbReference type="ARBA" id="ARBA00022741"/>
    </source>
</evidence>
<dbReference type="InterPro" id="IPR003749">
    <property type="entry name" value="ThiS/MoaD-like"/>
</dbReference>
<dbReference type="PANTHER" id="PTHR33359">
    <property type="entry name" value="MOLYBDOPTERIN SYNTHASE SULFUR CARRIER SUBUNIT"/>
    <property type="match status" value="1"/>
</dbReference>
<dbReference type="PANTHER" id="PTHR33359:SF1">
    <property type="entry name" value="MOLYBDOPTERIN SYNTHASE SULFUR CARRIER SUBUNIT"/>
    <property type="match status" value="1"/>
</dbReference>
<dbReference type="CDD" id="cd00754">
    <property type="entry name" value="Ubl_MoaD"/>
    <property type="match status" value="1"/>
</dbReference>
<keyword evidence="5" id="KW-1185">Reference proteome</keyword>
<dbReference type="GO" id="GO:1990133">
    <property type="term" value="C:molybdopterin adenylyltransferase complex"/>
    <property type="evidence" value="ECO:0007669"/>
    <property type="project" value="TreeGrafter"/>
</dbReference>
<accession>A0A2K2G105</accession>
<dbReference type="SUPFAM" id="SSF54285">
    <property type="entry name" value="MoaD/ThiS"/>
    <property type="match status" value="1"/>
</dbReference>
<evidence type="ECO:0000313" key="5">
    <source>
        <dbReference type="Proteomes" id="UP000236327"/>
    </source>
</evidence>
<name>A0A2K2G105_9SPHN</name>
<organism evidence="4 5">
    <name type="scientific">Novosphingobium guangzhouense</name>
    <dbReference type="NCBI Taxonomy" id="1850347"/>
    <lineage>
        <taxon>Bacteria</taxon>
        <taxon>Pseudomonadati</taxon>
        <taxon>Pseudomonadota</taxon>
        <taxon>Alphaproteobacteria</taxon>
        <taxon>Sphingomonadales</taxon>
        <taxon>Sphingomonadaceae</taxon>
        <taxon>Novosphingobium</taxon>
    </lineage>
</organism>
<protein>
    <recommendedName>
        <fullName evidence="3">Molybdopterin synthase sulfur carrier subunit</fullName>
    </recommendedName>
</protein>
<gene>
    <name evidence="4" type="ORF">A8V01_18965</name>
</gene>
<dbReference type="OrthoDB" id="9800712at2"/>
<evidence type="ECO:0000256" key="2">
    <source>
        <dbReference type="ARBA" id="ARBA00024200"/>
    </source>
</evidence>
<comment type="caution">
    <text evidence="4">The sequence shown here is derived from an EMBL/GenBank/DDBJ whole genome shotgun (WGS) entry which is preliminary data.</text>
</comment>
<dbReference type="GO" id="GO:0006777">
    <property type="term" value="P:Mo-molybdopterin cofactor biosynthetic process"/>
    <property type="evidence" value="ECO:0007669"/>
    <property type="project" value="InterPro"/>
</dbReference>
<dbReference type="GO" id="GO:0000166">
    <property type="term" value="F:nucleotide binding"/>
    <property type="evidence" value="ECO:0007669"/>
    <property type="project" value="UniProtKB-KW"/>
</dbReference>